<proteinExistence type="predicted"/>
<name>A0A330LJV6_9GAMM</name>
<protein>
    <submittedName>
        <fullName evidence="1">Uncharacterized protein</fullName>
    </submittedName>
</protein>
<keyword evidence="2" id="KW-1185">Reference proteome</keyword>
<organism evidence="1 2">
    <name type="scientific">Moritella yayanosii</name>
    <dbReference type="NCBI Taxonomy" id="69539"/>
    <lineage>
        <taxon>Bacteria</taxon>
        <taxon>Pseudomonadati</taxon>
        <taxon>Pseudomonadota</taxon>
        <taxon>Gammaproteobacteria</taxon>
        <taxon>Alteromonadales</taxon>
        <taxon>Moritellaceae</taxon>
        <taxon>Moritella</taxon>
    </lineage>
</organism>
<accession>A0A330LJV6</accession>
<dbReference type="KEGG" id="mya:MORIYA_0088"/>
<gene>
    <name evidence="1" type="ORF">MORIYA_0088</name>
</gene>
<dbReference type="Proteomes" id="UP000250163">
    <property type="component" value="Chromosome MORIYA"/>
</dbReference>
<dbReference type="AlphaFoldDB" id="A0A330LJV6"/>
<reference evidence="2" key="1">
    <citation type="submission" date="2018-05" db="EMBL/GenBank/DDBJ databases">
        <authorList>
            <person name="Cea G.-C."/>
            <person name="William W."/>
        </authorList>
    </citation>
    <scope>NUCLEOTIDE SEQUENCE [LARGE SCALE GENOMIC DNA]</scope>
    <source>
        <strain evidence="2">DB21MT 5</strain>
    </source>
</reference>
<dbReference type="EMBL" id="LS483250">
    <property type="protein sequence ID" value="SQD76566.1"/>
    <property type="molecule type" value="Genomic_DNA"/>
</dbReference>
<evidence type="ECO:0000313" key="2">
    <source>
        <dbReference type="Proteomes" id="UP000250163"/>
    </source>
</evidence>
<evidence type="ECO:0000313" key="1">
    <source>
        <dbReference type="EMBL" id="SQD76566.1"/>
    </source>
</evidence>
<sequence>MREQDLNLRPSGYEPDELPDCSIPRQYCMFCIRMKESGGL</sequence>